<reference evidence="3" key="1">
    <citation type="journal article" date="2023" name="Plant Biotechnol. J.">
        <title>Chromosome-level wild Hevea brasiliensis genome provides new tools for genomic-assisted breeding and valuable loci to elevate rubber yield.</title>
        <authorList>
            <person name="Cheng H."/>
            <person name="Song X."/>
            <person name="Hu Y."/>
            <person name="Wu T."/>
            <person name="Yang Q."/>
            <person name="An Z."/>
            <person name="Feng S."/>
            <person name="Deng Z."/>
            <person name="Wu W."/>
            <person name="Zeng X."/>
            <person name="Tu M."/>
            <person name="Wang X."/>
            <person name="Huang H."/>
        </authorList>
    </citation>
    <scope>NUCLEOTIDE SEQUENCE</scope>
    <source>
        <strain evidence="3">MT/VB/25A 57/8</strain>
    </source>
</reference>
<proteinExistence type="predicted"/>
<keyword evidence="4" id="KW-1185">Reference proteome</keyword>
<accession>A0ABQ9LDQ0</accession>
<dbReference type="Pfam" id="PF05003">
    <property type="entry name" value="DUF668"/>
    <property type="match status" value="1"/>
</dbReference>
<protein>
    <recommendedName>
        <fullName evidence="5">DUF668 domain-containing protein</fullName>
    </recommendedName>
</protein>
<dbReference type="EMBL" id="JARPOI010000013">
    <property type="protein sequence ID" value="KAJ9164094.1"/>
    <property type="molecule type" value="Genomic_DNA"/>
</dbReference>
<evidence type="ECO:0000259" key="1">
    <source>
        <dbReference type="Pfam" id="PF05003"/>
    </source>
</evidence>
<gene>
    <name evidence="3" type="ORF">P3X46_023708</name>
</gene>
<evidence type="ECO:0000259" key="2">
    <source>
        <dbReference type="Pfam" id="PF11961"/>
    </source>
</evidence>
<evidence type="ECO:0008006" key="5">
    <source>
        <dbReference type="Google" id="ProtNLM"/>
    </source>
</evidence>
<name>A0ABQ9LDQ0_HEVBR</name>
<organism evidence="3 4">
    <name type="scientific">Hevea brasiliensis</name>
    <name type="common">Para rubber tree</name>
    <name type="synonym">Siphonia brasiliensis</name>
    <dbReference type="NCBI Taxonomy" id="3981"/>
    <lineage>
        <taxon>Eukaryota</taxon>
        <taxon>Viridiplantae</taxon>
        <taxon>Streptophyta</taxon>
        <taxon>Embryophyta</taxon>
        <taxon>Tracheophyta</taxon>
        <taxon>Spermatophyta</taxon>
        <taxon>Magnoliopsida</taxon>
        <taxon>eudicotyledons</taxon>
        <taxon>Gunneridae</taxon>
        <taxon>Pentapetalae</taxon>
        <taxon>rosids</taxon>
        <taxon>fabids</taxon>
        <taxon>Malpighiales</taxon>
        <taxon>Euphorbiaceae</taxon>
        <taxon>Crotonoideae</taxon>
        <taxon>Micrandreae</taxon>
        <taxon>Hevea</taxon>
    </lineage>
</organism>
<evidence type="ECO:0000313" key="4">
    <source>
        <dbReference type="Proteomes" id="UP001174677"/>
    </source>
</evidence>
<sequence>MALETWLIKVKTAISHSFDSVITSAPLPKTSKKFTVGVLAFEIAGLMSKLFHLWQSLSDKNIVRLRNESVSAEGVHKIVSNDELFLLGLACAEMAENLRLVAKAVSRLSKRCEDPNLYRFERLFDEFANSGRDPNCWVLSCKEMEVKNKKMDRYVTITATLYKEMEELSILQNGLRKALQCSEHESTTKEQKIMDLQQKIFWQRQEVKYLKERSLWNRSFDGVLSMLVRSIFTVLARIKLVFGIGHGCPTSLPRSLSASATVHPTENPSTCSFVSGPLTNSKLEGNKDLANGFLESNSKLIKPPETTLGAAALALHYANLIIVMEKMIKSPQLVGVNARDDLYSMLPNSIRSSLRARLKGVGCSASDPVLAVEWKDALGRILGWLSPLAHNMIKWQSERSFEQQNLLPKTNVLLLQTLFFANKEKTEAAITELLMGLNYVWRFEREMTANALFECNNFNGLLKSQSSS</sequence>
<feature type="domain" description="DUF3475" evidence="2">
    <location>
        <begin position="38"/>
        <end position="94"/>
    </location>
</feature>
<dbReference type="InterPro" id="IPR021864">
    <property type="entry name" value="DUF3475"/>
</dbReference>
<dbReference type="InterPro" id="IPR007700">
    <property type="entry name" value="DUF668"/>
</dbReference>
<feature type="domain" description="DUF668" evidence="1">
    <location>
        <begin position="307"/>
        <end position="394"/>
    </location>
</feature>
<dbReference type="PANTHER" id="PTHR31371">
    <property type="entry name" value="BNAC09G50660D PROTEIN"/>
    <property type="match status" value="1"/>
</dbReference>
<dbReference type="Proteomes" id="UP001174677">
    <property type="component" value="Chromosome 13"/>
</dbReference>
<evidence type="ECO:0000313" key="3">
    <source>
        <dbReference type="EMBL" id="KAJ9164094.1"/>
    </source>
</evidence>
<comment type="caution">
    <text evidence="3">The sequence shown here is derived from an EMBL/GenBank/DDBJ whole genome shotgun (WGS) entry which is preliminary data.</text>
</comment>
<dbReference type="Pfam" id="PF11961">
    <property type="entry name" value="DUF3475"/>
    <property type="match status" value="1"/>
</dbReference>
<dbReference type="PANTHER" id="PTHR31371:SF14">
    <property type="entry name" value="SIMILARITY TO UNKNOWN PROTEIN"/>
    <property type="match status" value="1"/>
</dbReference>